<evidence type="ECO:0000256" key="1">
    <source>
        <dbReference type="SAM" id="Coils"/>
    </source>
</evidence>
<gene>
    <name evidence="2" type="primary">epi-1</name>
    <name evidence="2" type="ORF">SNEC2469_LOCUS12843</name>
</gene>
<keyword evidence="1" id="KW-0175">Coiled coil</keyword>
<evidence type="ECO:0000313" key="2">
    <source>
        <dbReference type="EMBL" id="CAE7459852.1"/>
    </source>
</evidence>
<accession>A0A812S158</accession>
<sequence>MAGREVVPRTWPSGLNAAERIKAEREQQGGAEDEEVFDELLWNQQVTDLHRVMEVAKSVWLLLEHSNEAMVRVALEIALDRNYKKVLWWPDFWFSDHDKREYFKEIVRIKLAIAIANAKGSAVDLSEFQKNEEESELVIGLRKKISELEEALRMARQAQEAAEARCRELEAAAAEAAQRMAAMEKSLEQLRKEVKDAYRNSLVDKGSDASEEEIVKLKQQLKMSEEQRVKLEEMIAQLKKQLQQASASGDASAQLSVLASARKRIEDLENRLKEAQKEIAALKKQKSPAPVKTEGKATVDGEAFRRLSAELEEERRKREELEELLQKAQEEIELLKKDLDAERKKAGAAELSAELKRLQQLDGKKPEVLQEVQQVSIPGGMTDEQLAELEELRAKAAELEKLKAKLKKRDAQIAALQEALKRENDKLNEEQMRLLKMLKQVREQLRIVMELAEKKGLGDVIKKLFEEAGLGTTMSDPDYTCFDRLYDDALRRMDKQRRLEWYRLGNTGEPPPSFKARRAHFFWKASFSRCPPSELHGTLGHGSSMSCRGGGAHAPT</sequence>
<name>A0A812S158_9DINO</name>
<protein>
    <submittedName>
        <fullName evidence="2">Epi-1 protein</fullName>
    </submittedName>
</protein>
<organism evidence="2 3">
    <name type="scientific">Symbiodinium necroappetens</name>
    <dbReference type="NCBI Taxonomy" id="1628268"/>
    <lineage>
        <taxon>Eukaryota</taxon>
        <taxon>Sar</taxon>
        <taxon>Alveolata</taxon>
        <taxon>Dinophyceae</taxon>
        <taxon>Suessiales</taxon>
        <taxon>Symbiodiniaceae</taxon>
        <taxon>Symbiodinium</taxon>
    </lineage>
</organism>
<dbReference type="AlphaFoldDB" id="A0A812S158"/>
<dbReference type="OrthoDB" id="446428at2759"/>
<dbReference type="Proteomes" id="UP000601435">
    <property type="component" value="Unassembled WGS sequence"/>
</dbReference>
<proteinExistence type="predicted"/>
<feature type="coiled-coil region" evidence="1">
    <location>
        <begin position="131"/>
        <end position="455"/>
    </location>
</feature>
<comment type="caution">
    <text evidence="2">The sequence shown here is derived from an EMBL/GenBank/DDBJ whole genome shotgun (WGS) entry which is preliminary data.</text>
</comment>
<keyword evidence="3" id="KW-1185">Reference proteome</keyword>
<dbReference type="EMBL" id="CAJNJA010020424">
    <property type="protein sequence ID" value="CAE7459852.1"/>
    <property type="molecule type" value="Genomic_DNA"/>
</dbReference>
<reference evidence="2" key="1">
    <citation type="submission" date="2021-02" db="EMBL/GenBank/DDBJ databases">
        <authorList>
            <person name="Dougan E. K."/>
            <person name="Rhodes N."/>
            <person name="Thang M."/>
            <person name="Chan C."/>
        </authorList>
    </citation>
    <scope>NUCLEOTIDE SEQUENCE</scope>
</reference>
<evidence type="ECO:0000313" key="3">
    <source>
        <dbReference type="Proteomes" id="UP000601435"/>
    </source>
</evidence>